<sequence length="78" mass="8947">MRELRWRYNNMDARVQIKAKYGRSHGLIRVRTKLCPDTPGRNFVKPPGDSEMRPLGLASAVLSRCRCEVSTSADDKQR</sequence>
<organism evidence="1 2">
    <name type="scientific">Jaapia argillacea MUCL 33604</name>
    <dbReference type="NCBI Taxonomy" id="933084"/>
    <lineage>
        <taxon>Eukaryota</taxon>
        <taxon>Fungi</taxon>
        <taxon>Dikarya</taxon>
        <taxon>Basidiomycota</taxon>
        <taxon>Agaricomycotina</taxon>
        <taxon>Agaricomycetes</taxon>
        <taxon>Agaricomycetidae</taxon>
        <taxon>Jaapiales</taxon>
        <taxon>Jaapiaceae</taxon>
        <taxon>Jaapia</taxon>
    </lineage>
</organism>
<reference evidence="2" key="1">
    <citation type="journal article" date="2014" name="Proc. Natl. Acad. Sci. U.S.A.">
        <title>Extensive sampling of basidiomycete genomes demonstrates inadequacy of the white-rot/brown-rot paradigm for wood decay fungi.</title>
        <authorList>
            <person name="Riley R."/>
            <person name="Salamov A.A."/>
            <person name="Brown D.W."/>
            <person name="Nagy L.G."/>
            <person name="Floudas D."/>
            <person name="Held B.W."/>
            <person name="Levasseur A."/>
            <person name="Lombard V."/>
            <person name="Morin E."/>
            <person name="Otillar R."/>
            <person name="Lindquist E.A."/>
            <person name="Sun H."/>
            <person name="LaButti K.M."/>
            <person name="Schmutz J."/>
            <person name="Jabbour D."/>
            <person name="Luo H."/>
            <person name="Baker S.E."/>
            <person name="Pisabarro A.G."/>
            <person name="Walton J.D."/>
            <person name="Blanchette R.A."/>
            <person name="Henrissat B."/>
            <person name="Martin F."/>
            <person name="Cullen D."/>
            <person name="Hibbett D.S."/>
            <person name="Grigoriev I.V."/>
        </authorList>
    </citation>
    <scope>NUCLEOTIDE SEQUENCE [LARGE SCALE GENOMIC DNA]</scope>
    <source>
        <strain evidence="2">MUCL 33604</strain>
    </source>
</reference>
<dbReference type="HOGENOM" id="CLU_2622365_0_0_1"/>
<dbReference type="Proteomes" id="UP000027265">
    <property type="component" value="Unassembled WGS sequence"/>
</dbReference>
<name>A0A067P923_9AGAM</name>
<evidence type="ECO:0000313" key="1">
    <source>
        <dbReference type="EMBL" id="KDQ51408.1"/>
    </source>
</evidence>
<gene>
    <name evidence="1" type="ORF">JAAARDRAFT_534555</name>
</gene>
<dbReference type="AlphaFoldDB" id="A0A067P923"/>
<dbReference type="InParanoid" id="A0A067P923"/>
<accession>A0A067P923</accession>
<dbReference type="EMBL" id="KL197749">
    <property type="protein sequence ID" value="KDQ51408.1"/>
    <property type="molecule type" value="Genomic_DNA"/>
</dbReference>
<keyword evidence="2" id="KW-1185">Reference proteome</keyword>
<proteinExistence type="predicted"/>
<evidence type="ECO:0000313" key="2">
    <source>
        <dbReference type="Proteomes" id="UP000027265"/>
    </source>
</evidence>
<protein>
    <submittedName>
        <fullName evidence="1">Uncharacterized protein</fullName>
    </submittedName>
</protein>